<name>A0A5B8R7C4_9ZZZZ</name>
<dbReference type="PROSITE" id="PS51007">
    <property type="entry name" value="CYTC"/>
    <property type="match status" value="1"/>
</dbReference>
<dbReference type="InterPro" id="IPR009056">
    <property type="entry name" value="Cyt_c-like_dom"/>
</dbReference>
<dbReference type="GO" id="GO:0046872">
    <property type="term" value="F:metal ion binding"/>
    <property type="evidence" value="ECO:0007669"/>
    <property type="project" value="UniProtKB-KW"/>
</dbReference>
<evidence type="ECO:0000256" key="1">
    <source>
        <dbReference type="ARBA" id="ARBA00022617"/>
    </source>
</evidence>
<keyword evidence="3" id="KW-0408">Iron</keyword>
<dbReference type="GO" id="GO:0020037">
    <property type="term" value="F:heme binding"/>
    <property type="evidence" value="ECO:0007669"/>
    <property type="project" value="InterPro"/>
</dbReference>
<evidence type="ECO:0000256" key="3">
    <source>
        <dbReference type="ARBA" id="ARBA00023004"/>
    </source>
</evidence>
<dbReference type="Gene3D" id="1.10.760.10">
    <property type="entry name" value="Cytochrome c-like domain"/>
    <property type="match status" value="1"/>
</dbReference>
<accession>A0A5B8R7C4</accession>
<keyword evidence="2" id="KW-0479">Metal-binding</keyword>
<dbReference type="AlphaFoldDB" id="A0A5B8R7C4"/>
<dbReference type="SUPFAM" id="SSF46626">
    <property type="entry name" value="Cytochrome c"/>
    <property type="match status" value="1"/>
</dbReference>
<keyword evidence="1" id="KW-0349">Heme</keyword>
<dbReference type="EMBL" id="MN079076">
    <property type="protein sequence ID" value="QEA03783.1"/>
    <property type="molecule type" value="Genomic_DNA"/>
</dbReference>
<evidence type="ECO:0000256" key="2">
    <source>
        <dbReference type="ARBA" id="ARBA00022723"/>
    </source>
</evidence>
<reference evidence="5" key="1">
    <citation type="submission" date="2019-06" db="EMBL/GenBank/DDBJ databases">
        <authorList>
            <person name="Murdoch R.W."/>
            <person name="Fathepure B."/>
        </authorList>
    </citation>
    <scope>NUCLEOTIDE SEQUENCE</scope>
</reference>
<evidence type="ECO:0000313" key="5">
    <source>
        <dbReference type="EMBL" id="QEA03783.1"/>
    </source>
</evidence>
<dbReference type="GO" id="GO:0009055">
    <property type="term" value="F:electron transfer activity"/>
    <property type="evidence" value="ECO:0007669"/>
    <property type="project" value="InterPro"/>
</dbReference>
<feature type="domain" description="Cytochrome c" evidence="4">
    <location>
        <begin position="3"/>
        <end position="114"/>
    </location>
</feature>
<protein>
    <recommendedName>
        <fullName evidence="4">Cytochrome c domain-containing protein</fullName>
    </recommendedName>
</protein>
<evidence type="ECO:0000259" key="4">
    <source>
        <dbReference type="PROSITE" id="PS51007"/>
    </source>
</evidence>
<sequence>MKGSALAGAALALTLAATAGHAGPRGDYMLECAGCHLQDGSGMAPKVPDMRGIIGRMVQLPEGRAYLGRVPGAALSPLNDADLAAVMNWSLKAFAPQSTPADFEPYTAEEVARLRSDPIQKPAKARRELLKALAKAGIDGGG</sequence>
<dbReference type="InterPro" id="IPR036909">
    <property type="entry name" value="Cyt_c-like_dom_sf"/>
</dbReference>
<proteinExistence type="predicted"/>
<gene>
    <name evidence="5" type="ORF">KBTEX_00083</name>
</gene>
<organism evidence="5">
    <name type="scientific">uncultured organism</name>
    <dbReference type="NCBI Taxonomy" id="155900"/>
    <lineage>
        <taxon>unclassified sequences</taxon>
        <taxon>environmental samples</taxon>
    </lineage>
</organism>